<protein>
    <submittedName>
        <fullName evidence="1 3">Uncharacterized protein</fullName>
    </submittedName>
</protein>
<dbReference type="OrthoDB" id="5865451at2759"/>
<sequence>MLSESDYGAIVCWAQYLAERAHYGSNSTIDLSPYRRSQTVRFNNNKELWRKNINVEQFERKIGTSMPNRRNEKQRTTYSSRNMVRELVPQNETLEEKHEALQIHYIKEMYRDGGDTEQNQATENETKLVDHIFTKAF</sequence>
<keyword evidence="2" id="KW-1185">Reference proteome</keyword>
<reference evidence="1 2" key="2">
    <citation type="submission" date="2018-11" db="EMBL/GenBank/DDBJ databases">
        <authorList>
            <consortium name="Pathogen Informatics"/>
        </authorList>
    </citation>
    <scope>NUCLEOTIDE SEQUENCE [LARGE SCALE GENOMIC DNA]</scope>
</reference>
<organism evidence="3">
    <name type="scientific">Gongylonema pulchrum</name>
    <dbReference type="NCBI Taxonomy" id="637853"/>
    <lineage>
        <taxon>Eukaryota</taxon>
        <taxon>Metazoa</taxon>
        <taxon>Ecdysozoa</taxon>
        <taxon>Nematoda</taxon>
        <taxon>Chromadorea</taxon>
        <taxon>Rhabditida</taxon>
        <taxon>Spirurina</taxon>
        <taxon>Spiruromorpha</taxon>
        <taxon>Spiruroidea</taxon>
        <taxon>Gongylonematidae</taxon>
        <taxon>Gongylonema</taxon>
    </lineage>
</organism>
<dbReference type="EMBL" id="UYRT01104946">
    <property type="protein sequence ID" value="VDN44133.1"/>
    <property type="molecule type" value="Genomic_DNA"/>
</dbReference>
<gene>
    <name evidence="1" type="ORF">GPUH_LOCUS25383</name>
</gene>
<evidence type="ECO:0000313" key="1">
    <source>
        <dbReference type="EMBL" id="VDN44133.1"/>
    </source>
</evidence>
<proteinExistence type="predicted"/>
<evidence type="ECO:0000313" key="3">
    <source>
        <dbReference type="WBParaSite" id="GPUH_0002541101-mRNA-1"/>
    </source>
</evidence>
<accession>A0A183EWP0</accession>
<reference evidence="3" key="1">
    <citation type="submission" date="2016-06" db="UniProtKB">
        <authorList>
            <consortium name="WormBaseParasite"/>
        </authorList>
    </citation>
    <scope>IDENTIFICATION</scope>
</reference>
<dbReference type="WBParaSite" id="GPUH_0002541101-mRNA-1">
    <property type="protein sequence ID" value="GPUH_0002541101-mRNA-1"/>
    <property type="gene ID" value="GPUH_0002541101"/>
</dbReference>
<name>A0A183EWP0_9BILA</name>
<dbReference type="AlphaFoldDB" id="A0A183EWP0"/>
<dbReference type="Proteomes" id="UP000271098">
    <property type="component" value="Unassembled WGS sequence"/>
</dbReference>
<evidence type="ECO:0000313" key="2">
    <source>
        <dbReference type="Proteomes" id="UP000271098"/>
    </source>
</evidence>